<evidence type="ECO:0000256" key="1">
    <source>
        <dbReference type="ARBA" id="ARBA00004123"/>
    </source>
</evidence>
<evidence type="ECO:0000313" key="6">
    <source>
        <dbReference type="Proteomes" id="UP001140091"/>
    </source>
</evidence>
<keyword evidence="3" id="KW-0539">Nucleus</keyword>
<gene>
    <name evidence="5" type="ORF">H1R20_g8264</name>
</gene>
<evidence type="ECO:0000256" key="4">
    <source>
        <dbReference type="SAM" id="MobiDB-lite"/>
    </source>
</evidence>
<evidence type="ECO:0000256" key="3">
    <source>
        <dbReference type="ARBA" id="ARBA00023242"/>
    </source>
</evidence>
<dbReference type="PANTHER" id="PTHR12940">
    <property type="entry name" value="ES-2 PROTEIN - RELATED"/>
    <property type="match status" value="1"/>
</dbReference>
<comment type="similarity">
    <text evidence="2">Belongs to the ESS2 family.</text>
</comment>
<proteinExistence type="inferred from homology"/>
<evidence type="ECO:0000313" key="5">
    <source>
        <dbReference type="EMBL" id="KAJ2928836.1"/>
    </source>
</evidence>
<keyword evidence="6" id="KW-1185">Reference proteome</keyword>
<organism evidence="5 6">
    <name type="scientific">Candolleomyces eurysporus</name>
    <dbReference type="NCBI Taxonomy" id="2828524"/>
    <lineage>
        <taxon>Eukaryota</taxon>
        <taxon>Fungi</taxon>
        <taxon>Dikarya</taxon>
        <taxon>Basidiomycota</taxon>
        <taxon>Agaricomycotina</taxon>
        <taxon>Agaricomycetes</taxon>
        <taxon>Agaricomycetidae</taxon>
        <taxon>Agaricales</taxon>
        <taxon>Agaricineae</taxon>
        <taxon>Psathyrellaceae</taxon>
        <taxon>Candolleomyces</taxon>
    </lineage>
</organism>
<comment type="subcellular location">
    <subcellularLocation>
        <location evidence="1">Nucleus</location>
    </subcellularLocation>
</comment>
<feature type="non-terminal residue" evidence="5">
    <location>
        <position position="1"/>
    </location>
</feature>
<accession>A0A9W8MFL8</accession>
<feature type="compositionally biased region" description="Low complexity" evidence="4">
    <location>
        <begin position="330"/>
        <end position="348"/>
    </location>
</feature>
<dbReference type="OrthoDB" id="19679at2759"/>
<feature type="region of interest" description="Disordered" evidence="4">
    <location>
        <begin position="76"/>
        <end position="133"/>
    </location>
</feature>
<evidence type="ECO:0000256" key="2">
    <source>
        <dbReference type="ARBA" id="ARBA00009072"/>
    </source>
</evidence>
<sequence length="373" mass="41627">MSNVEATPNPEQPQRSLNRQVVLEEDEYTAALSQIIARDFFPSLVHLDATNDYLDAVSSKDPHLIQASVRRLQELNDTPVASSSRRGRSYYDTPGQTPWGVGPTDTPLRTPRGEWTPSYAGSEPPSKKPKYDSSLSLDAFQARYTSEDNSSFTQILDSENQQRKERYGWAWDAQKRVEASNAKMIEGREKMLIEAAPQTGVREKFRIEMPVTAGLLTDGKEEKEESDKAKGKKRQVDDLEEEHDEEEKEDTEAGALVVRSSKSEVGDVMAPRKDMRSAGVDGWKFKARNSLMFAPDADVSPYQAPTQKEPEKHPKAIKHGNTRLPEQEESSSASRSISAPPSPTRSRINAAIEGTPCTYSIPEHRALPLLTLL</sequence>
<feature type="region of interest" description="Disordered" evidence="4">
    <location>
        <begin position="214"/>
        <end position="281"/>
    </location>
</feature>
<dbReference type="PANTHER" id="PTHR12940:SF0">
    <property type="entry name" value="SPLICING FACTOR ESS-2 HOMOLOG"/>
    <property type="match status" value="1"/>
</dbReference>
<dbReference type="Pfam" id="PF09751">
    <property type="entry name" value="Es2"/>
    <property type="match status" value="1"/>
</dbReference>
<feature type="region of interest" description="Disordered" evidence="4">
    <location>
        <begin position="296"/>
        <end position="357"/>
    </location>
</feature>
<dbReference type="InterPro" id="IPR019148">
    <property type="entry name" value="Nuclear_protein_DGCR14_ESS-2"/>
</dbReference>
<feature type="compositionally biased region" description="Basic and acidic residues" evidence="4">
    <location>
        <begin position="261"/>
        <end position="276"/>
    </location>
</feature>
<comment type="caution">
    <text evidence="5">The sequence shown here is derived from an EMBL/GenBank/DDBJ whole genome shotgun (WGS) entry which is preliminary data.</text>
</comment>
<dbReference type="AlphaFoldDB" id="A0A9W8MFL8"/>
<dbReference type="EMBL" id="JANBPK010000919">
    <property type="protein sequence ID" value="KAJ2928836.1"/>
    <property type="molecule type" value="Genomic_DNA"/>
</dbReference>
<dbReference type="Proteomes" id="UP001140091">
    <property type="component" value="Unassembled WGS sequence"/>
</dbReference>
<feature type="compositionally biased region" description="Acidic residues" evidence="4">
    <location>
        <begin position="238"/>
        <end position="252"/>
    </location>
</feature>
<name>A0A9W8MFL8_9AGAR</name>
<feature type="compositionally biased region" description="Basic and acidic residues" evidence="4">
    <location>
        <begin position="218"/>
        <end position="237"/>
    </location>
</feature>
<dbReference type="GO" id="GO:0071013">
    <property type="term" value="C:catalytic step 2 spliceosome"/>
    <property type="evidence" value="ECO:0007669"/>
    <property type="project" value="TreeGrafter"/>
</dbReference>
<protein>
    <submittedName>
        <fullName evidence="5">Uncharacterized protein</fullName>
    </submittedName>
</protein>
<reference evidence="5" key="1">
    <citation type="submission" date="2022-06" db="EMBL/GenBank/DDBJ databases">
        <title>Genome Sequence of Candolleomyces eurysporus.</title>
        <authorList>
            <person name="Buettner E."/>
        </authorList>
    </citation>
    <scope>NUCLEOTIDE SEQUENCE</scope>
    <source>
        <strain evidence="5">VTCC 930004</strain>
    </source>
</reference>